<evidence type="ECO:0000256" key="4">
    <source>
        <dbReference type="ARBA" id="ARBA00022840"/>
    </source>
</evidence>
<dbReference type="Proteomes" id="UP000303847">
    <property type="component" value="Chromosome"/>
</dbReference>
<evidence type="ECO:0000256" key="3">
    <source>
        <dbReference type="ARBA" id="ARBA00022741"/>
    </source>
</evidence>
<evidence type="ECO:0000313" key="6">
    <source>
        <dbReference type="EMBL" id="PWC26026.1"/>
    </source>
</evidence>
<keyword evidence="4 6" id="KW-0067">ATP-binding</keyword>
<proteinExistence type="inferred from homology"/>
<dbReference type="AlphaFoldDB" id="A0A2U1UWG9"/>
<dbReference type="PROSITE" id="PS50893">
    <property type="entry name" value="ABC_TRANSPORTER_2"/>
    <property type="match status" value="1"/>
</dbReference>
<name>A0A2U1UWG9_9GAMM</name>
<dbReference type="GO" id="GO:0016887">
    <property type="term" value="F:ATP hydrolysis activity"/>
    <property type="evidence" value="ECO:0007669"/>
    <property type="project" value="InterPro"/>
</dbReference>
<evidence type="ECO:0000313" key="7">
    <source>
        <dbReference type="EMBL" id="QCR05591.1"/>
    </source>
</evidence>
<organism evidence="6 8">
    <name type="scientific">Brenneria nigrifluens DSM 30175 = ATCC 13028</name>
    <dbReference type="NCBI Taxonomy" id="1121120"/>
    <lineage>
        <taxon>Bacteria</taxon>
        <taxon>Pseudomonadati</taxon>
        <taxon>Pseudomonadota</taxon>
        <taxon>Gammaproteobacteria</taxon>
        <taxon>Enterobacterales</taxon>
        <taxon>Pectobacteriaceae</taxon>
        <taxon>Brenneria</taxon>
    </lineage>
</organism>
<dbReference type="InterPro" id="IPR050166">
    <property type="entry name" value="ABC_transporter_ATP-bind"/>
</dbReference>
<evidence type="ECO:0000313" key="9">
    <source>
        <dbReference type="Proteomes" id="UP000303847"/>
    </source>
</evidence>
<keyword evidence="2" id="KW-0813">Transport</keyword>
<dbReference type="EMBL" id="CP034036">
    <property type="protein sequence ID" value="QCR05591.1"/>
    <property type="molecule type" value="Genomic_DNA"/>
</dbReference>
<dbReference type="CDD" id="cd03293">
    <property type="entry name" value="ABC_NrtD_SsuB_transporters"/>
    <property type="match status" value="1"/>
</dbReference>
<dbReference type="SMART" id="SM00382">
    <property type="entry name" value="AAA"/>
    <property type="match status" value="1"/>
</dbReference>
<dbReference type="InterPro" id="IPR003439">
    <property type="entry name" value="ABC_transporter-like_ATP-bd"/>
</dbReference>
<dbReference type="PANTHER" id="PTHR42788">
    <property type="entry name" value="TAURINE IMPORT ATP-BINDING PROTEIN-RELATED"/>
    <property type="match status" value="1"/>
</dbReference>
<keyword evidence="3" id="KW-0547">Nucleotide-binding</keyword>
<sequence length="297" mass="33113">MHPCCGNGVSGNAVNQEYVMNLSPAINKSPPTALASPPVAISMRGVKKQFLDHDENVVDVIKDISIDIYHREFISIVGPSGCGKSTMFNMIAGLLTPTAGEIQVFDQYYAMPKKGRVGYMLQKDLLFPWRTILDNVCLGLEISEVPKKERHERAMDYLLKYGLGDFAHAYPSTLSGGMRQRAALIRTLVTDPDIILLDEPFSALDYQTRLVLEEEILSILNEFGKTVVLITHDIGEAISMSDRIVVMSQRPTWNKKTYEVGLAKQHGSAMGARKDARYQQFFDAIWADMDIQLGGRP</sequence>
<protein>
    <submittedName>
        <fullName evidence="6">ABC transporter ATP-binding protein</fullName>
    </submittedName>
</protein>
<dbReference type="Gene3D" id="3.40.50.300">
    <property type="entry name" value="P-loop containing nucleotide triphosphate hydrolases"/>
    <property type="match status" value="1"/>
</dbReference>
<evidence type="ECO:0000256" key="1">
    <source>
        <dbReference type="ARBA" id="ARBA00005417"/>
    </source>
</evidence>
<feature type="domain" description="ABC transporter" evidence="5">
    <location>
        <begin position="41"/>
        <end position="274"/>
    </location>
</feature>
<accession>A0A2U1UWG9</accession>
<dbReference type="InterPro" id="IPR003593">
    <property type="entry name" value="AAA+_ATPase"/>
</dbReference>
<dbReference type="SUPFAM" id="SSF52540">
    <property type="entry name" value="P-loop containing nucleoside triphosphate hydrolases"/>
    <property type="match status" value="1"/>
</dbReference>
<dbReference type="InterPro" id="IPR027417">
    <property type="entry name" value="P-loop_NTPase"/>
</dbReference>
<dbReference type="PROSITE" id="PS00211">
    <property type="entry name" value="ABC_TRANSPORTER_1"/>
    <property type="match status" value="1"/>
</dbReference>
<keyword evidence="9" id="KW-1185">Reference proteome</keyword>
<dbReference type="OrthoDB" id="9802264at2"/>
<reference evidence="7 9" key="2">
    <citation type="submission" date="2018-11" db="EMBL/GenBank/DDBJ databases">
        <title>Genome sequences of Brenneria nigrifluens and Brenneria rubrifaciens.</title>
        <authorList>
            <person name="Poret-Peterson A.T."/>
            <person name="McClean A.E."/>
            <person name="Kluepfel D.A."/>
        </authorList>
    </citation>
    <scope>NUCLEOTIDE SEQUENCE [LARGE SCALE GENOMIC DNA]</scope>
    <source>
        <strain evidence="7 9">ATCC 13028</strain>
    </source>
</reference>
<dbReference type="Proteomes" id="UP000295985">
    <property type="component" value="Unassembled WGS sequence"/>
</dbReference>
<evidence type="ECO:0000256" key="2">
    <source>
        <dbReference type="ARBA" id="ARBA00022448"/>
    </source>
</evidence>
<gene>
    <name evidence="6" type="ORF">DDT54_01490</name>
    <name evidence="7" type="ORF">EH206_16225</name>
</gene>
<evidence type="ECO:0000259" key="5">
    <source>
        <dbReference type="PROSITE" id="PS50893"/>
    </source>
</evidence>
<dbReference type="InterPro" id="IPR017871">
    <property type="entry name" value="ABC_transporter-like_CS"/>
</dbReference>
<dbReference type="GO" id="GO:0005524">
    <property type="term" value="F:ATP binding"/>
    <property type="evidence" value="ECO:0007669"/>
    <property type="project" value="UniProtKB-KW"/>
</dbReference>
<dbReference type="PANTHER" id="PTHR42788:SF13">
    <property type="entry name" value="ALIPHATIC SULFONATES IMPORT ATP-BINDING PROTEIN SSUB"/>
    <property type="match status" value="1"/>
</dbReference>
<reference evidence="6 8" key="1">
    <citation type="submission" date="2018-04" db="EMBL/GenBank/DDBJ databases">
        <title>Brenneria corticis sp.nov.</title>
        <authorList>
            <person name="Li Y."/>
        </authorList>
    </citation>
    <scope>NUCLEOTIDE SEQUENCE [LARGE SCALE GENOMIC DNA]</scope>
    <source>
        <strain evidence="6 8">LMG 2694</strain>
    </source>
</reference>
<dbReference type="EMBL" id="QDKK01000001">
    <property type="protein sequence ID" value="PWC26026.1"/>
    <property type="molecule type" value="Genomic_DNA"/>
</dbReference>
<comment type="similarity">
    <text evidence="1">Belongs to the ABC transporter superfamily.</text>
</comment>
<dbReference type="Pfam" id="PF00005">
    <property type="entry name" value="ABC_tran"/>
    <property type="match status" value="1"/>
</dbReference>
<evidence type="ECO:0000313" key="8">
    <source>
        <dbReference type="Proteomes" id="UP000295985"/>
    </source>
</evidence>